<organism evidence="3 4">
    <name type="scientific">Stomoxys calcitrans</name>
    <name type="common">Stable fly</name>
    <name type="synonym">Conops calcitrans</name>
    <dbReference type="NCBI Taxonomy" id="35570"/>
    <lineage>
        <taxon>Eukaryota</taxon>
        <taxon>Metazoa</taxon>
        <taxon>Ecdysozoa</taxon>
        <taxon>Arthropoda</taxon>
        <taxon>Hexapoda</taxon>
        <taxon>Insecta</taxon>
        <taxon>Pterygota</taxon>
        <taxon>Neoptera</taxon>
        <taxon>Endopterygota</taxon>
        <taxon>Diptera</taxon>
        <taxon>Brachycera</taxon>
        <taxon>Muscomorpha</taxon>
        <taxon>Muscoidea</taxon>
        <taxon>Muscidae</taxon>
        <taxon>Stomoxys</taxon>
    </lineage>
</organism>
<accession>A0A1I8Q2J5</accession>
<sequence length="179" mass="19967">MLSFIVLLQLLTSFNRLSALEMPLELLHEGLNNIPKSMDYPRPIVYPTQNEASVEMPPNVEEEFDVTTKGSGGEETDYSDEESNARMGIPKWMDQHGVHQHHPEHFNYHHGAIQQSQHKHAKHHHTHKAVHATPVSSAPLRRCSIEVSSKIPGICQALGSIGNACVSGDYIDVFNAECL</sequence>
<evidence type="ECO:0000313" key="3">
    <source>
        <dbReference type="EnsemblMetazoa" id="SCAU013292-PA"/>
    </source>
</evidence>
<dbReference type="Proteomes" id="UP000095300">
    <property type="component" value="Unassembled WGS sequence"/>
</dbReference>
<proteinExistence type="predicted"/>
<dbReference type="VEuPathDB" id="VectorBase:SCAU013292"/>
<feature type="region of interest" description="Disordered" evidence="1">
    <location>
        <begin position="64"/>
        <end position="83"/>
    </location>
</feature>
<reference evidence="3" key="1">
    <citation type="submission" date="2020-05" db="UniProtKB">
        <authorList>
            <consortium name="EnsemblMetazoa"/>
        </authorList>
    </citation>
    <scope>IDENTIFICATION</scope>
    <source>
        <strain evidence="3">USDA</strain>
    </source>
</reference>
<evidence type="ECO:0000256" key="1">
    <source>
        <dbReference type="SAM" id="MobiDB-lite"/>
    </source>
</evidence>
<protein>
    <submittedName>
        <fullName evidence="3">Uncharacterized protein</fullName>
    </submittedName>
</protein>
<feature type="chain" id="PRO_5009327699" evidence="2">
    <location>
        <begin position="20"/>
        <end position="179"/>
    </location>
</feature>
<name>A0A1I8Q2J5_STOCA</name>
<evidence type="ECO:0000256" key="2">
    <source>
        <dbReference type="SAM" id="SignalP"/>
    </source>
</evidence>
<dbReference type="KEGG" id="scac:106096152"/>
<dbReference type="AlphaFoldDB" id="A0A1I8Q2J5"/>
<gene>
    <name evidence="3" type="primary">106096152</name>
</gene>
<feature type="signal peptide" evidence="2">
    <location>
        <begin position="1"/>
        <end position="19"/>
    </location>
</feature>
<evidence type="ECO:0000313" key="4">
    <source>
        <dbReference type="Proteomes" id="UP000095300"/>
    </source>
</evidence>
<dbReference type="EnsemblMetazoa" id="SCAU013292-RA">
    <property type="protein sequence ID" value="SCAU013292-PA"/>
    <property type="gene ID" value="SCAU013292"/>
</dbReference>
<keyword evidence="2" id="KW-0732">Signal</keyword>
<dbReference type="OrthoDB" id="7915731at2759"/>
<keyword evidence="4" id="KW-1185">Reference proteome</keyword>